<dbReference type="InterPro" id="IPR056671">
    <property type="entry name" value="DUF7769"/>
</dbReference>
<sequence length="133" mass="15660">MTTKLLNNDERRALYEMLLRKSINGKLKKTDQRVVASQFLVSLLTVQRIWEQSGHGLYDDVSHHKTKNCVRKRIEMDYNLFREIPLHKRMNLRSLAWSMNMTKSTLARRLKSGDFRRHSNAIKPHLSILSINA</sequence>
<evidence type="ECO:0000259" key="1">
    <source>
        <dbReference type="Pfam" id="PF24964"/>
    </source>
</evidence>
<proteinExistence type="predicted"/>
<reference evidence="2 3" key="1">
    <citation type="submission" date="2023-10" db="EMBL/GenBank/DDBJ databases">
        <title>Genome-Wide Identification Analysis in wild type Solanum Pinnatisectum Reveals Some Genes Defensing Phytophthora Infestans.</title>
        <authorList>
            <person name="Sun C."/>
        </authorList>
    </citation>
    <scope>NUCLEOTIDE SEQUENCE [LARGE SCALE GENOMIC DNA]</scope>
    <source>
        <strain evidence="2">LQN</strain>
        <tissue evidence="2">Leaf</tissue>
    </source>
</reference>
<dbReference type="AlphaFoldDB" id="A0AAV9LQI5"/>
<dbReference type="PANTHER" id="PTHR33889:SF1">
    <property type="entry name" value="OS03G0834800 PROTEIN"/>
    <property type="match status" value="1"/>
</dbReference>
<keyword evidence="3" id="KW-1185">Reference proteome</keyword>
<protein>
    <recommendedName>
        <fullName evidence="1">DUF7769 domain-containing protein</fullName>
    </recommendedName>
</protein>
<dbReference type="Pfam" id="PF24964">
    <property type="entry name" value="DUF7769"/>
    <property type="match status" value="1"/>
</dbReference>
<gene>
    <name evidence="2" type="ORF">R3W88_032908</name>
</gene>
<evidence type="ECO:0000313" key="2">
    <source>
        <dbReference type="EMBL" id="KAK4727991.1"/>
    </source>
</evidence>
<name>A0AAV9LQI5_9SOLN</name>
<comment type="caution">
    <text evidence="2">The sequence shown here is derived from an EMBL/GenBank/DDBJ whole genome shotgun (WGS) entry which is preliminary data.</text>
</comment>
<evidence type="ECO:0000313" key="3">
    <source>
        <dbReference type="Proteomes" id="UP001311915"/>
    </source>
</evidence>
<feature type="domain" description="DUF7769" evidence="1">
    <location>
        <begin position="6"/>
        <end position="53"/>
    </location>
</feature>
<dbReference type="PANTHER" id="PTHR33889">
    <property type="entry name" value="OS04G0681850 PROTEIN"/>
    <property type="match status" value="1"/>
</dbReference>
<dbReference type="Proteomes" id="UP001311915">
    <property type="component" value="Unassembled WGS sequence"/>
</dbReference>
<dbReference type="EMBL" id="JAWPEI010000005">
    <property type="protein sequence ID" value="KAK4727991.1"/>
    <property type="molecule type" value="Genomic_DNA"/>
</dbReference>
<accession>A0AAV9LQI5</accession>
<organism evidence="2 3">
    <name type="scientific">Solanum pinnatisectum</name>
    <name type="common">tansyleaf nightshade</name>
    <dbReference type="NCBI Taxonomy" id="50273"/>
    <lineage>
        <taxon>Eukaryota</taxon>
        <taxon>Viridiplantae</taxon>
        <taxon>Streptophyta</taxon>
        <taxon>Embryophyta</taxon>
        <taxon>Tracheophyta</taxon>
        <taxon>Spermatophyta</taxon>
        <taxon>Magnoliopsida</taxon>
        <taxon>eudicotyledons</taxon>
        <taxon>Gunneridae</taxon>
        <taxon>Pentapetalae</taxon>
        <taxon>asterids</taxon>
        <taxon>lamiids</taxon>
        <taxon>Solanales</taxon>
        <taxon>Solanaceae</taxon>
        <taxon>Solanoideae</taxon>
        <taxon>Solaneae</taxon>
        <taxon>Solanum</taxon>
    </lineage>
</organism>